<dbReference type="EMBL" id="JBHFFA010000004">
    <property type="protein sequence ID" value="KAL2629344.1"/>
    <property type="molecule type" value="Genomic_DNA"/>
</dbReference>
<keyword evidence="2" id="KW-1185">Reference proteome</keyword>
<dbReference type="InterPro" id="IPR035992">
    <property type="entry name" value="Ricin_B-like_lectins"/>
</dbReference>
<dbReference type="PANTHER" id="PTHR31257">
    <property type="entry name" value="RICIN B-LIKE LECTIN EULS3"/>
    <property type="match status" value="1"/>
</dbReference>
<dbReference type="Proteomes" id="UP001605036">
    <property type="component" value="Unassembled WGS sequence"/>
</dbReference>
<gene>
    <name evidence="1" type="ORF">R1flu_014030</name>
</gene>
<sequence>MAGGGSDDEGPYVPHGGGFVGGAHGMAQSGYPMLTTPALNPQSAENLVSVYCENNPNYRLAMRSDGVVLAFKNEEDPKQQWFKIDVGDKFKDQEGSPGFILVNKFSGHALCHGSEQGETVFSTPYQPDSFEGAILWSQSKDVGQGFTAIRPVTNIHLNLDADHGDAKFGGVEDVNLYNQILASKF</sequence>
<dbReference type="InterPro" id="IPR040249">
    <property type="entry name" value="Ricin_B-like_lectin_EULS3-like"/>
</dbReference>
<dbReference type="SUPFAM" id="SSF50370">
    <property type="entry name" value="Ricin B-like lectins"/>
    <property type="match status" value="1"/>
</dbReference>
<accession>A0ABD1YEY2</accession>
<dbReference type="AlphaFoldDB" id="A0ABD1YEY2"/>
<name>A0ABD1YEY2_9MARC</name>
<evidence type="ECO:0000313" key="2">
    <source>
        <dbReference type="Proteomes" id="UP001605036"/>
    </source>
</evidence>
<reference evidence="1 2" key="1">
    <citation type="submission" date="2024-09" db="EMBL/GenBank/DDBJ databases">
        <title>Chromosome-scale assembly of Riccia fluitans.</title>
        <authorList>
            <person name="Paukszto L."/>
            <person name="Sawicki J."/>
            <person name="Karawczyk K."/>
            <person name="Piernik-Szablinska J."/>
            <person name="Szczecinska M."/>
            <person name="Mazdziarz M."/>
        </authorList>
    </citation>
    <scope>NUCLEOTIDE SEQUENCE [LARGE SCALE GENOMIC DNA]</scope>
    <source>
        <strain evidence="1">Rf_01</strain>
        <tissue evidence="1">Aerial parts of the thallus</tissue>
    </source>
</reference>
<dbReference type="PANTHER" id="PTHR31257:SF21">
    <property type="entry name" value="OS07G0683600 PROTEIN"/>
    <property type="match status" value="1"/>
</dbReference>
<protein>
    <submittedName>
        <fullName evidence="1">Uncharacterized protein</fullName>
    </submittedName>
</protein>
<evidence type="ECO:0000313" key="1">
    <source>
        <dbReference type="EMBL" id="KAL2629344.1"/>
    </source>
</evidence>
<organism evidence="1 2">
    <name type="scientific">Riccia fluitans</name>
    <dbReference type="NCBI Taxonomy" id="41844"/>
    <lineage>
        <taxon>Eukaryota</taxon>
        <taxon>Viridiplantae</taxon>
        <taxon>Streptophyta</taxon>
        <taxon>Embryophyta</taxon>
        <taxon>Marchantiophyta</taxon>
        <taxon>Marchantiopsida</taxon>
        <taxon>Marchantiidae</taxon>
        <taxon>Marchantiales</taxon>
        <taxon>Ricciaceae</taxon>
        <taxon>Riccia</taxon>
    </lineage>
</organism>
<proteinExistence type="predicted"/>
<comment type="caution">
    <text evidence="1">The sequence shown here is derived from an EMBL/GenBank/DDBJ whole genome shotgun (WGS) entry which is preliminary data.</text>
</comment>